<dbReference type="InterPro" id="IPR023095">
    <property type="entry name" value="Ade_MeTrfase_dom_2"/>
</dbReference>
<dbReference type="Gene3D" id="3.40.50.150">
    <property type="entry name" value="Vaccinia Virus protein VP39"/>
    <property type="match status" value="1"/>
</dbReference>
<accession>A0A6M0S8K2</accession>
<dbReference type="Gene3D" id="1.10.1020.10">
    <property type="entry name" value="Adenine-specific Methyltransferase, Domain 2"/>
    <property type="match status" value="1"/>
</dbReference>
<organism evidence="3 4">
    <name type="scientific">Adonisia turfae CCMR0082</name>
    <dbReference type="NCBI Taxonomy" id="2304604"/>
    <lineage>
        <taxon>Bacteria</taxon>
        <taxon>Bacillati</taxon>
        <taxon>Cyanobacteriota</taxon>
        <taxon>Adonisia</taxon>
        <taxon>Adonisia turfae</taxon>
    </lineage>
</organism>
<dbReference type="EC" id="2.1.1.72" evidence="1"/>
<name>A0A6M0S8K2_9CYAN</name>
<evidence type="ECO:0000256" key="2">
    <source>
        <dbReference type="ARBA" id="ARBA00047942"/>
    </source>
</evidence>
<reference evidence="3 4" key="1">
    <citation type="journal article" date="2020" name="Microb. Ecol.">
        <title>Ecogenomics of the Marine Benthic Filamentous Cyanobacterium Adonisia.</title>
        <authorList>
            <person name="Walter J.M."/>
            <person name="Coutinho F.H."/>
            <person name="Leomil L."/>
            <person name="Hargreaves P.I."/>
            <person name="Campeao M.E."/>
            <person name="Vieira V.V."/>
            <person name="Silva B.S."/>
            <person name="Fistarol G.O."/>
            <person name="Salomon P.S."/>
            <person name="Sawabe T."/>
            <person name="Mino S."/>
            <person name="Hosokawa M."/>
            <person name="Miyashita H."/>
            <person name="Maruyama F."/>
            <person name="van Verk M.C."/>
            <person name="Dutilh B.E."/>
            <person name="Thompson C.C."/>
            <person name="Thompson F.L."/>
        </authorList>
    </citation>
    <scope>NUCLEOTIDE SEQUENCE [LARGE SCALE GENOMIC DNA]</scope>
    <source>
        <strain evidence="3 4">CCMR0082</strain>
    </source>
</reference>
<evidence type="ECO:0000313" key="3">
    <source>
        <dbReference type="EMBL" id="NEZ64814.1"/>
    </source>
</evidence>
<sequence length="358" mass="40491">MEQVLIPRYPGAKSSRKKYLVWDGPTYDQAIVPFAGSGRWSIPALQQGHVKTLTVADADPAVRAVWEQFTYNTDNAWLEECIDSWVSEFKAIWHKCNAEVLAGRLFYRLCFIHDNPTAGHDSDGQSFDSYDYAASKILLHKLCFGGNVRSNSQGKLNISLRSDWKQSLENWGYQLPWCPPGRSVIIHKDWSECFQQSLTGKTIAFIDPPYYAPGNGPRIKGGMSKAYAIHGGNPNDAAVLELFMGAVKAAIDAGCDRVVATNYWGHMLVTVEYDSYGQSSVYPERWVEYEETTDFMRSMGFEWFHDLGPLQTMNNREFHISKAGTTEQRTVRHEGWWEMGGVRQHGRVDQLSLLEVAA</sequence>
<dbReference type="RefSeq" id="WP_163665380.1">
    <property type="nucleotide sequence ID" value="NZ_QZCE01000002.1"/>
</dbReference>
<dbReference type="EMBL" id="QZCE01000002">
    <property type="protein sequence ID" value="NEZ64814.1"/>
    <property type="molecule type" value="Genomic_DNA"/>
</dbReference>
<dbReference type="AlphaFoldDB" id="A0A6M0S8K2"/>
<dbReference type="Proteomes" id="UP000473574">
    <property type="component" value="Unassembled WGS sequence"/>
</dbReference>
<evidence type="ECO:0000313" key="4">
    <source>
        <dbReference type="Proteomes" id="UP000473574"/>
    </source>
</evidence>
<dbReference type="InterPro" id="IPR029063">
    <property type="entry name" value="SAM-dependent_MTases_sf"/>
</dbReference>
<proteinExistence type="predicted"/>
<comment type="caution">
    <text evidence="3">The sequence shown here is derived from an EMBL/GenBank/DDBJ whole genome shotgun (WGS) entry which is preliminary data.</text>
</comment>
<evidence type="ECO:0000256" key="1">
    <source>
        <dbReference type="ARBA" id="ARBA00011900"/>
    </source>
</evidence>
<comment type="catalytic activity">
    <reaction evidence="2">
        <text>a 2'-deoxyadenosine in DNA + S-adenosyl-L-methionine = an N(6)-methyl-2'-deoxyadenosine in DNA + S-adenosyl-L-homocysteine + H(+)</text>
        <dbReference type="Rhea" id="RHEA:15197"/>
        <dbReference type="Rhea" id="RHEA-COMP:12418"/>
        <dbReference type="Rhea" id="RHEA-COMP:12419"/>
        <dbReference type="ChEBI" id="CHEBI:15378"/>
        <dbReference type="ChEBI" id="CHEBI:57856"/>
        <dbReference type="ChEBI" id="CHEBI:59789"/>
        <dbReference type="ChEBI" id="CHEBI:90615"/>
        <dbReference type="ChEBI" id="CHEBI:90616"/>
        <dbReference type="EC" id="2.1.1.72"/>
    </reaction>
</comment>
<gene>
    <name evidence="3" type="ORF">D0962_18820</name>
</gene>
<dbReference type="GO" id="GO:0009007">
    <property type="term" value="F:site-specific DNA-methyltransferase (adenine-specific) activity"/>
    <property type="evidence" value="ECO:0007669"/>
    <property type="project" value="InterPro"/>
</dbReference>
<protein>
    <recommendedName>
        <fullName evidence="1">site-specific DNA-methyltransferase (adenine-specific)</fullName>
        <ecNumber evidence="1">2.1.1.72</ecNumber>
    </recommendedName>
</protein>
<dbReference type="SUPFAM" id="SSF53335">
    <property type="entry name" value="S-adenosyl-L-methionine-dependent methyltransferases"/>
    <property type="match status" value="1"/>
</dbReference>